<proteinExistence type="predicted"/>
<name>A0A645J8F0_9ZZZZ</name>
<organism evidence="1">
    <name type="scientific">bioreactor metagenome</name>
    <dbReference type="NCBI Taxonomy" id="1076179"/>
    <lineage>
        <taxon>unclassified sequences</taxon>
        <taxon>metagenomes</taxon>
        <taxon>ecological metagenomes</taxon>
    </lineage>
</organism>
<accession>A0A645J8F0</accession>
<reference evidence="1" key="1">
    <citation type="submission" date="2019-08" db="EMBL/GenBank/DDBJ databases">
        <authorList>
            <person name="Kucharzyk K."/>
            <person name="Murdoch R.W."/>
            <person name="Higgins S."/>
            <person name="Loffler F."/>
        </authorList>
    </citation>
    <scope>NUCLEOTIDE SEQUENCE</scope>
</reference>
<protein>
    <submittedName>
        <fullName evidence="1">Uncharacterized protein</fullName>
    </submittedName>
</protein>
<sequence length="74" mass="8398">MAQCIKTDCPVSIFRAARFNFYEDVFRTLRDVPPDLSPRIQSVIPGDSLPVLPVYPVFFDQIVQHLGLRGHLLA</sequence>
<comment type="caution">
    <text evidence="1">The sequence shown here is derived from an EMBL/GenBank/DDBJ whole genome shotgun (WGS) entry which is preliminary data.</text>
</comment>
<dbReference type="EMBL" id="VSSQ01132428">
    <property type="protein sequence ID" value="MPN58979.1"/>
    <property type="molecule type" value="Genomic_DNA"/>
</dbReference>
<dbReference type="AlphaFoldDB" id="A0A645J8F0"/>
<evidence type="ECO:0000313" key="1">
    <source>
        <dbReference type="EMBL" id="MPN58979.1"/>
    </source>
</evidence>
<gene>
    <name evidence="1" type="ORF">SDC9_206696</name>
</gene>